<comment type="caution">
    <text evidence="2">The sequence shown here is derived from an EMBL/GenBank/DDBJ whole genome shotgun (WGS) entry which is preliminary data.</text>
</comment>
<feature type="compositionally biased region" description="Basic residues" evidence="1">
    <location>
        <begin position="322"/>
        <end position="341"/>
    </location>
</feature>
<keyword evidence="3" id="KW-1185">Reference proteome</keyword>
<dbReference type="Pfam" id="PF13814">
    <property type="entry name" value="Replic_Relax"/>
    <property type="match status" value="1"/>
</dbReference>
<feature type="region of interest" description="Disordered" evidence="1">
    <location>
        <begin position="1"/>
        <end position="30"/>
    </location>
</feature>
<protein>
    <recommendedName>
        <fullName evidence="4">Protein involved in plasmid replication-relaxation</fullName>
    </recommendedName>
</protein>
<gene>
    <name evidence="2" type="ORF">HNR02_000002</name>
</gene>
<organism evidence="2 3">
    <name type="scientific">Amycolatopsis endophytica</name>
    <dbReference type="NCBI Taxonomy" id="860233"/>
    <lineage>
        <taxon>Bacteria</taxon>
        <taxon>Bacillati</taxon>
        <taxon>Actinomycetota</taxon>
        <taxon>Actinomycetes</taxon>
        <taxon>Pseudonocardiales</taxon>
        <taxon>Pseudonocardiaceae</taxon>
        <taxon>Amycolatopsis</taxon>
    </lineage>
</organism>
<name>A0A853AVJ7_9PSEU</name>
<accession>A0A853AVJ7</accession>
<evidence type="ECO:0000256" key="1">
    <source>
        <dbReference type="SAM" id="MobiDB-lite"/>
    </source>
</evidence>
<evidence type="ECO:0008006" key="4">
    <source>
        <dbReference type="Google" id="ProtNLM"/>
    </source>
</evidence>
<feature type="region of interest" description="Disordered" evidence="1">
    <location>
        <begin position="275"/>
        <end position="380"/>
    </location>
</feature>
<dbReference type="AlphaFoldDB" id="A0A853AVJ7"/>
<sequence>MEATLITNPTPQRALRGHRPARPSPRVANSAEHQAALAVRLTPRDKWIARMLWEHRVLTSHQVTALAFPSFRSGRQRLRELYLWGVVDRFQPFVTVGTAPMHYVLAPAGATVLAAEDGRDVKEMGYRHDRAFAVAHSLRLAHTVGVNEWFTTLVARARHEPGALTAWWSETRCSRHFGDLVRPDAYGRWQQGDRQIEWFLEYDFGTEPLAKLAGKLSGYAALAEATGITTPVLVWLPTSRREVNARRVLARAQAQLTEPHTVPVATAAAALLDPDAAHPSPADEVWLPLDPEGRCADGHSPASPTPGPASRHRSPRTTPRPARCRLRPRRCRPRHSGRRAGVRFSQDGGGRGGRGAAHSGSDRRGRRRCGRLPVHQRWRC</sequence>
<reference evidence="2 3" key="1">
    <citation type="submission" date="2020-07" db="EMBL/GenBank/DDBJ databases">
        <title>Sequencing the genomes of 1000 actinobacteria strains.</title>
        <authorList>
            <person name="Klenk H.-P."/>
        </authorList>
    </citation>
    <scope>NUCLEOTIDE SEQUENCE [LARGE SCALE GENOMIC DNA]</scope>
    <source>
        <strain evidence="2 3">DSM 104006</strain>
    </source>
</reference>
<proteinExistence type="predicted"/>
<feature type="compositionally biased region" description="Polar residues" evidence="1">
    <location>
        <begin position="1"/>
        <end position="11"/>
    </location>
</feature>
<evidence type="ECO:0000313" key="2">
    <source>
        <dbReference type="EMBL" id="NYI86679.1"/>
    </source>
</evidence>
<dbReference type="Proteomes" id="UP000549616">
    <property type="component" value="Unassembled WGS sequence"/>
</dbReference>
<dbReference type="InterPro" id="IPR025855">
    <property type="entry name" value="Replic_Relax"/>
</dbReference>
<feature type="compositionally biased region" description="Basic residues" evidence="1">
    <location>
        <begin position="364"/>
        <end position="380"/>
    </location>
</feature>
<dbReference type="EMBL" id="JACCFK010000001">
    <property type="protein sequence ID" value="NYI86679.1"/>
    <property type="molecule type" value="Genomic_DNA"/>
</dbReference>
<evidence type="ECO:0000313" key="3">
    <source>
        <dbReference type="Proteomes" id="UP000549616"/>
    </source>
</evidence>